<dbReference type="InterPro" id="IPR011333">
    <property type="entry name" value="SKP1/BTB/POZ_sf"/>
</dbReference>
<keyword evidence="3" id="KW-1185">Reference proteome</keyword>
<evidence type="ECO:0000313" key="2">
    <source>
        <dbReference type="EMBL" id="EIW79937.1"/>
    </source>
</evidence>
<protein>
    <recommendedName>
        <fullName evidence="1">BTB domain-containing protein</fullName>
    </recommendedName>
</protein>
<dbReference type="SUPFAM" id="SSF54695">
    <property type="entry name" value="POZ domain"/>
    <property type="match status" value="1"/>
</dbReference>
<dbReference type="KEGG" id="cput:CONPUDRAFT_138082"/>
<dbReference type="OMA" id="YHMLSAT"/>
<evidence type="ECO:0000259" key="1">
    <source>
        <dbReference type="PROSITE" id="PS50097"/>
    </source>
</evidence>
<dbReference type="SMART" id="SM00225">
    <property type="entry name" value="BTB"/>
    <property type="match status" value="1"/>
</dbReference>
<evidence type="ECO:0000313" key="3">
    <source>
        <dbReference type="Proteomes" id="UP000053558"/>
    </source>
</evidence>
<dbReference type="RefSeq" id="XP_007770259.1">
    <property type="nucleotide sequence ID" value="XM_007772069.1"/>
</dbReference>
<organism evidence="2 3">
    <name type="scientific">Coniophora puteana (strain RWD-64-598)</name>
    <name type="common">Brown rot fungus</name>
    <dbReference type="NCBI Taxonomy" id="741705"/>
    <lineage>
        <taxon>Eukaryota</taxon>
        <taxon>Fungi</taxon>
        <taxon>Dikarya</taxon>
        <taxon>Basidiomycota</taxon>
        <taxon>Agaricomycotina</taxon>
        <taxon>Agaricomycetes</taxon>
        <taxon>Agaricomycetidae</taxon>
        <taxon>Boletales</taxon>
        <taxon>Coniophorineae</taxon>
        <taxon>Coniophoraceae</taxon>
        <taxon>Coniophora</taxon>
    </lineage>
</organism>
<accession>A0A5M3MLM6</accession>
<dbReference type="Pfam" id="PF00651">
    <property type="entry name" value="BTB"/>
    <property type="match status" value="1"/>
</dbReference>
<dbReference type="InterPro" id="IPR000210">
    <property type="entry name" value="BTB/POZ_dom"/>
</dbReference>
<name>A0A5M3MLM6_CONPW</name>
<dbReference type="OrthoDB" id="2879636at2759"/>
<dbReference type="EMBL" id="JH711580">
    <property type="protein sequence ID" value="EIW79937.1"/>
    <property type="molecule type" value="Genomic_DNA"/>
</dbReference>
<proteinExistence type="predicted"/>
<dbReference type="Gene3D" id="3.30.710.10">
    <property type="entry name" value="Potassium Channel Kv1.1, Chain A"/>
    <property type="match status" value="1"/>
</dbReference>
<gene>
    <name evidence="2" type="ORF">CONPUDRAFT_138082</name>
</gene>
<dbReference type="CDD" id="cd18186">
    <property type="entry name" value="BTB_POZ_ZBTB_KLHL-like"/>
    <property type="match status" value="1"/>
</dbReference>
<dbReference type="GeneID" id="19201133"/>
<dbReference type="Proteomes" id="UP000053558">
    <property type="component" value="Unassembled WGS sequence"/>
</dbReference>
<sequence length="318" mass="35775">MSTEVCVVDGDWTRTKRLTPWYDDGNVVLVAADCSALYRVHRGILCSYSSIFRDMFTASCGGPEEIERCPVVHLTDSAEDLQHVLRAFYDRSYCSSSDDEVPIAVVAAFLRLGKKYDIPHLFQEAKSRMVADFPSSFTAFHSGLTENWKVTSPWEVTLSKDIIFAMINLAREMDFHVVLPAAYYMCLGYCSLEEILTGARDETGEVVQVLSPEARQTCALATEPFWSLSNETFSFLRIECDTQSISCADATKDFLLRCFFPVSTVAPLDDIPEDVMADLCEVCALRASESHQTNRVAVWNRLPGIFGLPDWDKIREYA</sequence>
<reference evidence="3" key="1">
    <citation type="journal article" date="2012" name="Science">
        <title>The Paleozoic origin of enzymatic lignin decomposition reconstructed from 31 fungal genomes.</title>
        <authorList>
            <person name="Floudas D."/>
            <person name="Binder M."/>
            <person name="Riley R."/>
            <person name="Barry K."/>
            <person name="Blanchette R.A."/>
            <person name="Henrissat B."/>
            <person name="Martinez A.T."/>
            <person name="Otillar R."/>
            <person name="Spatafora J.W."/>
            <person name="Yadav J.S."/>
            <person name="Aerts A."/>
            <person name="Benoit I."/>
            <person name="Boyd A."/>
            <person name="Carlson A."/>
            <person name="Copeland A."/>
            <person name="Coutinho P.M."/>
            <person name="de Vries R.P."/>
            <person name="Ferreira P."/>
            <person name="Findley K."/>
            <person name="Foster B."/>
            <person name="Gaskell J."/>
            <person name="Glotzer D."/>
            <person name="Gorecki P."/>
            <person name="Heitman J."/>
            <person name="Hesse C."/>
            <person name="Hori C."/>
            <person name="Igarashi K."/>
            <person name="Jurgens J.A."/>
            <person name="Kallen N."/>
            <person name="Kersten P."/>
            <person name="Kohler A."/>
            <person name="Kuees U."/>
            <person name="Kumar T.K.A."/>
            <person name="Kuo A."/>
            <person name="LaButti K."/>
            <person name="Larrondo L.F."/>
            <person name="Lindquist E."/>
            <person name="Ling A."/>
            <person name="Lombard V."/>
            <person name="Lucas S."/>
            <person name="Lundell T."/>
            <person name="Martin R."/>
            <person name="McLaughlin D.J."/>
            <person name="Morgenstern I."/>
            <person name="Morin E."/>
            <person name="Murat C."/>
            <person name="Nagy L.G."/>
            <person name="Nolan M."/>
            <person name="Ohm R.A."/>
            <person name="Patyshakuliyeva A."/>
            <person name="Rokas A."/>
            <person name="Ruiz-Duenas F.J."/>
            <person name="Sabat G."/>
            <person name="Salamov A."/>
            <person name="Samejima M."/>
            <person name="Schmutz J."/>
            <person name="Slot J.C."/>
            <person name="St John F."/>
            <person name="Stenlid J."/>
            <person name="Sun H."/>
            <person name="Sun S."/>
            <person name="Syed K."/>
            <person name="Tsang A."/>
            <person name="Wiebenga A."/>
            <person name="Young D."/>
            <person name="Pisabarro A."/>
            <person name="Eastwood D.C."/>
            <person name="Martin F."/>
            <person name="Cullen D."/>
            <person name="Grigoriev I.V."/>
            <person name="Hibbett D.S."/>
        </authorList>
    </citation>
    <scope>NUCLEOTIDE SEQUENCE [LARGE SCALE GENOMIC DNA]</scope>
    <source>
        <strain evidence="3">RWD-64-598 SS2</strain>
    </source>
</reference>
<feature type="domain" description="BTB" evidence="1">
    <location>
        <begin position="25"/>
        <end position="97"/>
    </location>
</feature>
<dbReference type="PROSITE" id="PS50097">
    <property type="entry name" value="BTB"/>
    <property type="match status" value="1"/>
</dbReference>
<comment type="caution">
    <text evidence="2">The sequence shown here is derived from an EMBL/GenBank/DDBJ whole genome shotgun (WGS) entry which is preliminary data.</text>
</comment>
<dbReference type="AlphaFoldDB" id="A0A5M3MLM6"/>